<accession>A0A1Q9EFQ7</accession>
<evidence type="ECO:0000313" key="2">
    <source>
        <dbReference type="Proteomes" id="UP000186817"/>
    </source>
</evidence>
<organism evidence="1 2">
    <name type="scientific">Symbiodinium microadriaticum</name>
    <name type="common">Dinoflagellate</name>
    <name type="synonym">Zooxanthella microadriatica</name>
    <dbReference type="NCBI Taxonomy" id="2951"/>
    <lineage>
        <taxon>Eukaryota</taxon>
        <taxon>Sar</taxon>
        <taxon>Alveolata</taxon>
        <taxon>Dinophyceae</taxon>
        <taxon>Suessiales</taxon>
        <taxon>Symbiodiniaceae</taxon>
        <taxon>Symbiodinium</taxon>
    </lineage>
</organism>
<comment type="caution">
    <text evidence="1">The sequence shown here is derived from an EMBL/GenBank/DDBJ whole genome shotgun (WGS) entry which is preliminary data.</text>
</comment>
<dbReference type="Proteomes" id="UP000186817">
    <property type="component" value="Unassembled WGS sequence"/>
</dbReference>
<reference evidence="1 2" key="1">
    <citation type="submission" date="2016-02" db="EMBL/GenBank/DDBJ databases">
        <title>Genome analysis of coral dinoflagellate symbionts highlights evolutionary adaptations to a symbiotic lifestyle.</title>
        <authorList>
            <person name="Aranda M."/>
            <person name="Li Y."/>
            <person name="Liew Y.J."/>
            <person name="Baumgarten S."/>
            <person name="Simakov O."/>
            <person name="Wilson M."/>
            <person name="Piel J."/>
            <person name="Ashoor H."/>
            <person name="Bougouffa S."/>
            <person name="Bajic V.B."/>
            <person name="Ryu T."/>
            <person name="Ravasi T."/>
            <person name="Bayer T."/>
            <person name="Micklem G."/>
            <person name="Kim H."/>
            <person name="Bhak J."/>
            <person name="Lajeunesse T.C."/>
            <person name="Voolstra C.R."/>
        </authorList>
    </citation>
    <scope>NUCLEOTIDE SEQUENCE [LARGE SCALE GENOMIC DNA]</scope>
    <source>
        <strain evidence="1 2">CCMP2467</strain>
    </source>
</reference>
<keyword evidence="2" id="KW-1185">Reference proteome</keyword>
<name>A0A1Q9EFQ7_SYMMI</name>
<evidence type="ECO:0000313" key="1">
    <source>
        <dbReference type="EMBL" id="OLQ06239.1"/>
    </source>
</evidence>
<proteinExistence type="predicted"/>
<dbReference type="EMBL" id="LSRX01000165">
    <property type="protein sequence ID" value="OLQ06239.1"/>
    <property type="molecule type" value="Genomic_DNA"/>
</dbReference>
<gene>
    <name evidence="1" type="ORF">AK812_SmicGene10475</name>
</gene>
<dbReference type="OrthoDB" id="471556at2759"/>
<protein>
    <submittedName>
        <fullName evidence="1">Uncharacterized protein</fullName>
    </submittedName>
</protein>
<dbReference type="Gene3D" id="1.20.920.60">
    <property type="match status" value="1"/>
</dbReference>
<sequence length="110" mass="12514">MEKVVRQECEDVLTQTALDEIRQLKNPPLAVRRTLEAGSSPVWSIPWNGVVPHKVMHIVLNAQRHSKGLPVQGIKWESVLRTLAADDLAEQLETYDINQLRRFYGTVRAS</sequence>
<dbReference type="AlphaFoldDB" id="A0A1Q9EFQ7"/>